<feature type="region of interest" description="Disordered" evidence="1">
    <location>
        <begin position="21"/>
        <end position="42"/>
    </location>
</feature>
<protein>
    <submittedName>
        <fullName evidence="2">Uncharacterized protein</fullName>
    </submittedName>
</protein>
<evidence type="ECO:0000313" key="3">
    <source>
        <dbReference type="Proteomes" id="UP000008909"/>
    </source>
</evidence>
<reference evidence="2" key="1">
    <citation type="journal article" date="2011" name="Genome Biol.">
        <title>The draft genome of the carcinogenic human liver fluke Clonorchis sinensis.</title>
        <authorList>
            <person name="Wang X."/>
            <person name="Chen W."/>
            <person name="Huang Y."/>
            <person name="Sun J."/>
            <person name="Men J."/>
            <person name="Liu H."/>
            <person name="Luo F."/>
            <person name="Guo L."/>
            <person name="Lv X."/>
            <person name="Deng C."/>
            <person name="Zhou C."/>
            <person name="Fan Y."/>
            <person name="Li X."/>
            <person name="Huang L."/>
            <person name="Hu Y."/>
            <person name="Liang C."/>
            <person name="Hu X."/>
            <person name="Xu J."/>
            <person name="Yu X."/>
        </authorList>
    </citation>
    <scope>NUCLEOTIDE SEQUENCE [LARGE SCALE GENOMIC DNA]</scope>
    <source>
        <strain evidence="2">Henan</strain>
    </source>
</reference>
<dbReference type="AlphaFoldDB" id="G7Y7I5"/>
<organism evidence="2 3">
    <name type="scientific">Clonorchis sinensis</name>
    <name type="common">Chinese liver fluke</name>
    <dbReference type="NCBI Taxonomy" id="79923"/>
    <lineage>
        <taxon>Eukaryota</taxon>
        <taxon>Metazoa</taxon>
        <taxon>Spiralia</taxon>
        <taxon>Lophotrochozoa</taxon>
        <taxon>Platyhelminthes</taxon>
        <taxon>Trematoda</taxon>
        <taxon>Digenea</taxon>
        <taxon>Opisthorchiida</taxon>
        <taxon>Opisthorchiata</taxon>
        <taxon>Opisthorchiidae</taxon>
        <taxon>Clonorchis</taxon>
    </lineage>
</organism>
<reference key="2">
    <citation type="submission" date="2011-10" db="EMBL/GenBank/DDBJ databases">
        <title>The genome and transcriptome sequence of Clonorchis sinensis provide insights into the carcinogenic liver fluke.</title>
        <authorList>
            <person name="Wang X."/>
            <person name="Huang Y."/>
            <person name="Chen W."/>
            <person name="Liu H."/>
            <person name="Guo L."/>
            <person name="Chen Y."/>
            <person name="Luo F."/>
            <person name="Zhou W."/>
            <person name="Sun J."/>
            <person name="Mao Q."/>
            <person name="Liang P."/>
            <person name="Zhou C."/>
            <person name="Tian Y."/>
            <person name="Men J."/>
            <person name="Lv X."/>
            <person name="Huang L."/>
            <person name="Zhou J."/>
            <person name="Hu Y."/>
            <person name="Li R."/>
            <person name="Zhang F."/>
            <person name="Lei H."/>
            <person name="Li X."/>
            <person name="Hu X."/>
            <person name="Liang C."/>
            <person name="Xu J."/>
            <person name="Wu Z."/>
            <person name="Yu X."/>
        </authorList>
    </citation>
    <scope>NUCLEOTIDE SEQUENCE</scope>
    <source>
        <strain>Henan</strain>
    </source>
</reference>
<name>G7Y7I5_CLOSI</name>
<dbReference type="EMBL" id="DF142918">
    <property type="protein sequence ID" value="GAA48920.1"/>
    <property type="molecule type" value="Genomic_DNA"/>
</dbReference>
<dbReference type="Proteomes" id="UP000008909">
    <property type="component" value="Unassembled WGS sequence"/>
</dbReference>
<accession>G7Y7I5</accession>
<keyword evidence="3" id="KW-1185">Reference proteome</keyword>
<evidence type="ECO:0000313" key="2">
    <source>
        <dbReference type="EMBL" id="GAA48920.1"/>
    </source>
</evidence>
<evidence type="ECO:0000256" key="1">
    <source>
        <dbReference type="SAM" id="MobiDB-lite"/>
    </source>
</evidence>
<proteinExistence type="predicted"/>
<gene>
    <name evidence="2" type="ORF">CLF_102218</name>
</gene>
<sequence>MASPEALYSCLILIGNHHQRTYPDSGTRDPRTGGLSTKPFGHERQSLDNLTVSQPSWFLRLARQLRFYSMRSINQAIWRIIKCAISSTAASLAFRVHAAFDYADVSTDHYDHFDATDANRRTIYSKRMRGSLPDLFNTGTGHGVREGQETVLVRPINTDQPGMKDSEYRTDTSLYSAVGHVGTQTVTPRPEYDCVSYPCEKAFFSTDKKLIVDNSEVKFLLKFVKPPHVPVATIFEISRYMYRRNALLIRLLKILRQPTTGLAWKHHKREIKLRSRPHVTHLHSGYFVRLLRGASLRTTADFGFNYLLHRIQKVRQHSGISSFRCLDNMPPEGSPRAEKPPGCQNMERGGRYTVFRFDPRTFRSTRPHRNQCPISVGDRFSGKQPLKHSIHRKNLYDAKHCDISMSVKRFYRVSQVLRITRLSWIETSSKLQNLLVLSSNYI</sequence>